<dbReference type="AlphaFoldDB" id="A0AB34FPN2"/>
<gene>
    <name evidence="9" type="ORF">O9K51_05029</name>
</gene>
<organism evidence="9 10">
    <name type="scientific">Purpureocillium lavendulum</name>
    <dbReference type="NCBI Taxonomy" id="1247861"/>
    <lineage>
        <taxon>Eukaryota</taxon>
        <taxon>Fungi</taxon>
        <taxon>Dikarya</taxon>
        <taxon>Ascomycota</taxon>
        <taxon>Pezizomycotina</taxon>
        <taxon>Sordariomycetes</taxon>
        <taxon>Hypocreomycetidae</taxon>
        <taxon>Hypocreales</taxon>
        <taxon>Ophiocordycipitaceae</taxon>
        <taxon>Purpureocillium</taxon>
    </lineage>
</organism>
<accession>A0AB34FPN2</accession>
<evidence type="ECO:0000256" key="2">
    <source>
        <dbReference type="ARBA" id="ARBA00022490"/>
    </source>
</evidence>
<sequence>MSNSDAQDRKPKADQAEDNAFFPSPYSLSQYTSGTTDFGGADYPNAYKGDKWKILVVLTGERYLKLKNGEFFSTGNHPVETDLPMMHLEKAGFEFDITTMSGYSAKFEKWAFPKDDAAVNNFQGRYQEKFRNPRSLDEVWGNGFTAETPYIGVFIPGGHGVLTDVPFSPTVGKVLRWAHEHKRYLITLCHGPSCMLAADIDKPKGTEYIYKGREIVVFPDALDKGANLEMGYLPAPMAWLVGESLRAKGVITLNKGITGEVHRDGLVLTGDSPLASNNLGKLAATTILADPLLKA</sequence>
<dbReference type="NCBIfam" id="NF003168">
    <property type="entry name" value="PRK04155.1"/>
    <property type="match status" value="1"/>
</dbReference>
<protein>
    <recommendedName>
        <fullName evidence="1">D-lactate dehydratase</fullName>
        <ecNumber evidence="1">4.2.1.130</ecNumber>
    </recommendedName>
</protein>
<evidence type="ECO:0000313" key="9">
    <source>
        <dbReference type="EMBL" id="KAJ6441478.1"/>
    </source>
</evidence>
<dbReference type="PANTHER" id="PTHR48094:SF20">
    <property type="entry name" value="PROTEIN_NUCLEIC ACID DEGLYCASE 1"/>
    <property type="match status" value="1"/>
</dbReference>
<proteinExistence type="predicted"/>
<dbReference type="InterPro" id="IPR017283">
    <property type="entry name" value="HchA"/>
</dbReference>
<evidence type="ECO:0000313" key="10">
    <source>
        <dbReference type="Proteomes" id="UP001163105"/>
    </source>
</evidence>
<dbReference type="EC" id="4.2.1.130" evidence="1"/>
<keyword evidence="5" id="KW-0346">Stress response</keyword>
<keyword evidence="10" id="KW-1185">Reference proteome</keyword>
<evidence type="ECO:0000256" key="6">
    <source>
        <dbReference type="ARBA" id="ARBA00023204"/>
    </source>
</evidence>
<dbReference type="Proteomes" id="UP001163105">
    <property type="component" value="Unassembled WGS sequence"/>
</dbReference>
<keyword evidence="3" id="KW-0227">DNA damage</keyword>
<feature type="compositionally biased region" description="Basic and acidic residues" evidence="8">
    <location>
        <begin position="1"/>
        <end position="15"/>
    </location>
</feature>
<dbReference type="GO" id="GO:0036524">
    <property type="term" value="F:protein deglycase activity"/>
    <property type="evidence" value="ECO:0007669"/>
    <property type="project" value="InterPro"/>
</dbReference>
<dbReference type="PIRSF" id="PIRSF037798">
    <property type="entry name" value="Chaperone_HchA"/>
    <property type="match status" value="1"/>
</dbReference>
<keyword evidence="2" id="KW-0963">Cytoplasm</keyword>
<dbReference type="Gene3D" id="3.40.50.880">
    <property type="match status" value="1"/>
</dbReference>
<evidence type="ECO:0000256" key="4">
    <source>
        <dbReference type="ARBA" id="ARBA00022801"/>
    </source>
</evidence>
<dbReference type="GO" id="GO:0005737">
    <property type="term" value="C:cytoplasm"/>
    <property type="evidence" value="ECO:0007669"/>
    <property type="project" value="TreeGrafter"/>
</dbReference>
<dbReference type="GO" id="GO:0019243">
    <property type="term" value="P:methylglyoxal catabolic process to D-lactate via S-lactoyl-glutathione"/>
    <property type="evidence" value="ECO:0007669"/>
    <property type="project" value="TreeGrafter"/>
</dbReference>
<evidence type="ECO:0000256" key="3">
    <source>
        <dbReference type="ARBA" id="ARBA00022763"/>
    </source>
</evidence>
<reference evidence="9" key="1">
    <citation type="submission" date="2023-01" db="EMBL/GenBank/DDBJ databases">
        <title>The growth and conidiation of Purpureocillium lavendulum are regulated by nitrogen source and histone H3K14 acetylation.</title>
        <authorList>
            <person name="Tang P."/>
            <person name="Han J."/>
            <person name="Zhang C."/>
            <person name="Tang P."/>
            <person name="Qi F."/>
            <person name="Zhang K."/>
            <person name="Liang L."/>
        </authorList>
    </citation>
    <scope>NUCLEOTIDE SEQUENCE</scope>
    <source>
        <strain evidence="9">YMF1.00683</strain>
    </source>
</reference>
<evidence type="ECO:0000256" key="7">
    <source>
        <dbReference type="ARBA" id="ARBA00048082"/>
    </source>
</evidence>
<dbReference type="EMBL" id="JAQHRD010000004">
    <property type="protein sequence ID" value="KAJ6441478.1"/>
    <property type="molecule type" value="Genomic_DNA"/>
</dbReference>
<dbReference type="GO" id="GO:0006281">
    <property type="term" value="P:DNA repair"/>
    <property type="evidence" value="ECO:0007669"/>
    <property type="project" value="UniProtKB-KW"/>
</dbReference>
<evidence type="ECO:0000256" key="8">
    <source>
        <dbReference type="SAM" id="MobiDB-lite"/>
    </source>
</evidence>
<feature type="region of interest" description="Disordered" evidence="8">
    <location>
        <begin position="1"/>
        <end position="25"/>
    </location>
</feature>
<comment type="caution">
    <text evidence="9">The sequence shown here is derived from an EMBL/GenBank/DDBJ whole genome shotgun (WGS) entry which is preliminary data.</text>
</comment>
<keyword evidence="4" id="KW-0378">Hydrolase</keyword>
<dbReference type="PANTHER" id="PTHR48094">
    <property type="entry name" value="PROTEIN/NUCLEIC ACID DEGLYCASE DJ-1-RELATED"/>
    <property type="match status" value="1"/>
</dbReference>
<dbReference type="GO" id="GO:0019172">
    <property type="term" value="F:glyoxalase III activity"/>
    <property type="evidence" value="ECO:0007669"/>
    <property type="project" value="UniProtKB-EC"/>
</dbReference>
<dbReference type="InterPro" id="IPR029062">
    <property type="entry name" value="Class_I_gatase-like"/>
</dbReference>
<evidence type="ECO:0000256" key="5">
    <source>
        <dbReference type="ARBA" id="ARBA00023016"/>
    </source>
</evidence>
<comment type="catalytic activity">
    <reaction evidence="7">
        <text>methylglyoxal + H2O = (R)-lactate + H(+)</text>
        <dbReference type="Rhea" id="RHEA:27754"/>
        <dbReference type="ChEBI" id="CHEBI:15377"/>
        <dbReference type="ChEBI" id="CHEBI:15378"/>
        <dbReference type="ChEBI" id="CHEBI:16004"/>
        <dbReference type="ChEBI" id="CHEBI:17158"/>
        <dbReference type="EC" id="4.2.1.130"/>
    </reaction>
</comment>
<dbReference type="InterPro" id="IPR050325">
    <property type="entry name" value="Prot/Nucl_acid_deglycase"/>
</dbReference>
<name>A0AB34FPN2_9HYPO</name>
<keyword evidence="6" id="KW-0234">DNA repair</keyword>
<evidence type="ECO:0000256" key="1">
    <source>
        <dbReference type="ARBA" id="ARBA00013134"/>
    </source>
</evidence>
<dbReference type="SUPFAM" id="SSF52317">
    <property type="entry name" value="Class I glutamine amidotransferase-like"/>
    <property type="match status" value="1"/>
</dbReference>